<dbReference type="InterPro" id="IPR004925">
    <property type="entry name" value="HpaB/PvcC/4-BUDH"/>
</dbReference>
<dbReference type="KEGG" id="sbae:DSM104329_03725"/>
<dbReference type="SUPFAM" id="SSF47203">
    <property type="entry name" value="Acyl-CoA dehydrogenase C-terminal domain-like"/>
    <property type="match status" value="1"/>
</dbReference>
<keyword evidence="2 4" id="KW-0274">FAD</keyword>
<feature type="domain" description="HpaB/PvcC/4-BUDH C-terminal" evidence="6">
    <location>
        <begin position="295"/>
        <end position="496"/>
    </location>
</feature>
<dbReference type="RefSeq" id="WP_259311367.1">
    <property type="nucleotide sequence ID" value="NZ_CP087164.1"/>
</dbReference>
<dbReference type="PANTHER" id="PTHR36117">
    <property type="entry name" value="4-HYDROXYPHENYLACETATE 3-MONOOXYGENASE-RELATED"/>
    <property type="match status" value="1"/>
</dbReference>
<keyword evidence="3 8" id="KW-0560">Oxidoreductase</keyword>
<dbReference type="FunFam" id="1.10.3140.10:FF:000001">
    <property type="entry name" value="4-hydroxyphenylacetate 3-monooxygenase oxygenase component"/>
    <property type="match status" value="1"/>
</dbReference>
<sequence length="528" mass="58717">MSLSSEQEPRRPDDSGSSPVARPYTGDEYLESLRDGREVWIYGERVDDVTAHPAFRNGARSVARLYDALHDESRRAVLTGPTDTGNGGFTHPFFRTPRSKDDLRASRAAIRAWQQMGYGFMGRTPDYKASFLGTLGANSAFYEDYEANAERWYRMAQERVMYLDHAIVHPPVDRHLSPDEVPDVYMHVDEETDAGLIVSGAKMVATNAALTQANFVAHYGAPVRKDAFGLVFAVGMDTPGVKLVARQSYEFQAATVGSPFDYPLSSRLDENDSVLILERALVPWEDVFCYGAEVANAWMQGSGFVERLAFQAVVRFTVKLEFLAGLFARAQAVNGTETTAAGQEALGELLMWRNLFAGLTDGMIENAHPWAGDAVQPDGSYGVVYLHMASQAYVRIRQLIEETVGSNLIYLNSNAADFHNEQLRPVLDRFYRGSHGMAAPDRVKTMKLLWDAIGSEFGSRHELYELNYGAPRRTNRMRSLWGAQASGLLEHCQEMVEGCMTEYDLDGWTAGDLVDPGDVSVVRRRVTG</sequence>
<evidence type="ECO:0000256" key="2">
    <source>
        <dbReference type="ARBA" id="ARBA00022827"/>
    </source>
</evidence>
<dbReference type="PANTHER" id="PTHR36117:SF3">
    <property type="entry name" value="4-HYDROXYPHENYLACETATE 3-MONOOXYGENASE-RELATED"/>
    <property type="match status" value="1"/>
</dbReference>
<dbReference type="InterPro" id="IPR036250">
    <property type="entry name" value="AcylCo_DH-like_C"/>
</dbReference>
<organism evidence="8 9">
    <name type="scientific">Capillimicrobium parvum</name>
    <dbReference type="NCBI Taxonomy" id="2884022"/>
    <lineage>
        <taxon>Bacteria</taxon>
        <taxon>Bacillati</taxon>
        <taxon>Actinomycetota</taxon>
        <taxon>Thermoleophilia</taxon>
        <taxon>Solirubrobacterales</taxon>
        <taxon>Capillimicrobiaceae</taxon>
        <taxon>Capillimicrobium</taxon>
    </lineage>
</organism>
<dbReference type="Gene3D" id="1.10.3140.10">
    <property type="entry name" value="4-hydroxybutyryl-coa dehydratase, domain 1"/>
    <property type="match status" value="1"/>
</dbReference>
<feature type="binding site" evidence="4">
    <location>
        <begin position="165"/>
        <end position="167"/>
    </location>
    <ligand>
        <name>FAD</name>
        <dbReference type="ChEBI" id="CHEBI:57692"/>
    </ligand>
</feature>
<dbReference type="AlphaFoldDB" id="A0A9E6XZG7"/>
<gene>
    <name evidence="8" type="primary">nphA1_2</name>
    <name evidence="8" type="ORF">DSM104329_03725</name>
</gene>
<dbReference type="PIRSF" id="PIRSF500125">
    <property type="entry name" value="4_HPA_large"/>
    <property type="match status" value="1"/>
</dbReference>
<accession>A0A9E6XZG7</accession>
<name>A0A9E6XZG7_9ACTN</name>
<dbReference type="InterPro" id="IPR024719">
    <property type="entry name" value="HpaB/PvcC/4-BUDH_C"/>
</dbReference>
<proteinExistence type="predicted"/>
<keyword evidence="9" id="KW-1185">Reference proteome</keyword>
<dbReference type="InterPro" id="IPR024677">
    <property type="entry name" value="HpaB/PvcC"/>
</dbReference>
<feature type="domain" description="HpaB/PvcC/4-BUDH N-terminal" evidence="7">
    <location>
        <begin position="25"/>
        <end position="288"/>
    </location>
</feature>
<protein>
    <submittedName>
        <fullName evidence="8">4-nitrophenol 2-monooxygenase, oxygenase component</fullName>
        <ecNumber evidence="8">1.14.13.29</ecNumber>
    </submittedName>
</protein>
<dbReference type="Gene3D" id="1.20.140.10">
    <property type="entry name" value="Butyryl-CoA Dehydrogenase, subunit A, domain 3"/>
    <property type="match status" value="1"/>
</dbReference>
<evidence type="ECO:0000256" key="3">
    <source>
        <dbReference type="ARBA" id="ARBA00023002"/>
    </source>
</evidence>
<dbReference type="InterPro" id="IPR046373">
    <property type="entry name" value="Acyl-CoA_Oxase/DH_mid-dom_sf"/>
</dbReference>
<evidence type="ECO:0000256" key="1">
    <source>
        <dbReference type="ARBA" id="ARBA00022630"/>
    </source>
</evidence>
<feature type="region of interest" description="Disordered" evidence="5">
    <location>
        <begin position="1"/>
        <end position="28"/>
    </location>
</feature>
<dbReference type="GO" id="GO:0016627">
    <property type="term" value="F:oxidoreductase activity, acting on the CH-CH group of donors"/>
    <property type="evidence" value="ECO:0007669"/>
    <property type="project" value="InterPro"/>
</dbReference>
<dbReference type="Proteomes" id="UP001162834">
    <property type="component" value="Chromosome"/>
</dbReference>
<evidence type="ECO:0000256" key="4">
    <source>
        <dbReference type="PIRSR" id="PIRSR000331-2"/>
    </source>
</evidence>
<dbReference type="InterPro" id="IPR024674">
    <property type="entry name" value="HpaB/PvcC/4-BUDH_N"/>
</dbReference>
<evidence type="ECO:0000256" key="5">
    <source>
        <dbReference type="SAM" id="MobiDB-lite"/>
    </source>
</evidence>
<dbReference type="Pfam" id="PF03241">
    <property type="entry name" value="HpaB"/>
    <property type="match status" value="1"/>
</dbReference>
<feature type="binding site" evidence="4">
    <location>
        <position position="206"/>
    </location>
    <ligand>
        <name>FAD</name>
        <dbReference type="ChEBI" id="CHEBI:57692"/>
    </ligand>
</feature>
<dbReference type="PIRSF" id="PIRSF000331">
    <property type="entry name" value="HpaA_HpaB"/>
    <property type="match status" value="1"/>
</dbReference>
<evidence type="ECO:0000259" key="7">
    <source>
        <dbReference type="Pfam" id="PF11794"/>
    </source>
</evidence>
<dbReference type="EMBL" id="CP087164">
    <property type="protein sequence ID" value="UGS37310.1"/>
    <property type="molecule type" value="Genomic_DNA"/>
</dbReference>
<reference evidence="8" key="1">
    <citation type="journal article" date="2022" name="Int. J. Syst. Evol. Microbiol.">
        <title>Pseudomonas aegrilactucae sp. nov. and Pseudomonas morbosilactucae sp. nov., pathogens causing bacterial rot of lettuce in Japan.</title>
        <authorList>
            <person name="Sawada H."/>
            <person name="Fujikawa T."/>
            <person name="Satou M."/>
        </authorList>
    </citation>
    <scope>NUCLEOTIDE SEQUENCE</scope>
    <source>
        <strain evidence="8">0166_1</strain>
    </source>
</reference>
<dbReference type="Pfam" id="PF11794">
    <property type="entry name" value="HpaB_N"/>
    <property type="match status" value="1"/>
</dbReference>
<evidence type="ECO:0000259" key="6">
    <source>
        <dbReference type="Pfam" id="PF03241"/>
    </source>
</evidence>
<dbReference type="EC" id="1.14.13.29" evidence="8"/>
<evidence type="ECO:0000313" key="9">
    <source>
        <dbReference type="Proteomes" id="UP001162834"/>
    </source>
</evidence>
<dbReference type="Gene3D" id="2.40.110.10">
    <property type="entry name" value="Butyryl-CoA Dehydrogenase, subunit A, domain 2"/>
    <property type="match status" value="1"/>
</dbReference>
<dbReference type="SUPFAM" id="SSF56645">
    <property type="entry name" value="Acyl-CoA dehydrogenase NM domain-like"/>
    <property type="match status" value="1"/>
</dbReference>
<dbReference type="GO" id="GO:0018601">
    <property type="term" value="F:4-nitrophenol 2-monooxygenase activity"/>
    <property type="evidence" value="ECO:0007669"/>
    <property type="project" value="UniProtKB-EC"/>
</dbReference>
<evidence type="ECO:0000313" key="8">
    <source>
        <dbReference type="EMBL" id="UGS37310.1"/>
    </source>
</evidence>
<dbReference type="InterPro" id="IPR009100">
    <property type="entry name" value="AcylCoA_DH/oxidase_NM_dom_sf"/>
</dbReference>
<keyword evidence="1" id="KW-0285">Flavoprotein</keyword>